<proteinExistence type="predicted"/>
<name>A0ABS7UBB0_9ACTN</name>
<evidence type="ECO:0000313" key="4">
    <source>
        <dbReference type="Proteomes" id="UP000780875"/>
    </source>
</evidence>
<gene>
    <name evidence="3" type="ORF">K8U61_08905</name>
</gene>
<dbReference type="RefSeq" id="WP_224122652.1">
    <property type="nucleotide sequence ID" value="NZ_JAIQZJ010000004.1"/>
</dbReference>
<feature type="compositionally biased region" description="Low complexity" evidence="1">
    <location>
        <begin position="110"/>
        <end position="125"/>
    </location>
</feature>
<accession>A0ABS7UBB0</accession>
<evidence type="ECO:0000256" key="1">
    <source>
        <dbReference type="SAM" id="MobiDB-lite"/>
    </source>
</evidence>
<keyword evidence="2" id="KW-0812">Transmembrane</keyword>
<feature type="transmembrane region" description="Helical" evidence="2">
    <location>
        <begin position="86"/>
        <end position="107"/>
    </location>
</feature>
<evidence type="ECO:0008006" key="5">
    <source>
        <dbReference type="Google" id="ProtNLM"/>
    </source>
</evidence>
<evidence type="ECO:0000256" key="2">
    <source>
        <dbReference type="SAM" id="Phobius"/>
    </source>
</evidence>
<organism evidence="3 4">
    <name type="scientific">Nocardioides mangrovi</name>
    <dbReference type="NCBI Taxonomy" id="2874580"/>
    <lineage>
        <taxon>Bacteria</taxon>
        <taxon>Bacillati</taxon>
        <taxon>Actinomycetota</taxon>
        <taxon>Actinomycetes</taxon>
        <taxon>Propionibacteriales</taxon>
        <taxon>Nocardioidaceae</taxon>
        <taxon>Nocardioides</taxon>
    </lineage>
</organism>
<keyword evidence="2" id="KW-1133">Transmembrane helix</keyword>
<protein>
    <recommendedName>
        <fullName evidence="5">Phage holin family protein</fullName>
    </recommendedName>
</protein>
<feature type="transmembrane region" description="Helical" evidence="2">
    <location>
        <begin position="55"/>
        <end position="80"/>
    </location>
</feature>
<evidence type="ECO:0000313" key="3">
    <source>
        <dbReference type="EMBL" id="MBZ5738278.1"/>
    </source>
</evidence>
<keyword evidence="4" id="KW-1185">Reference proteome</keyword>
<dbReference type="Proteomes" id="UP000780875">
    <property type="component" value="Unassembled WGS sequence"/>
</dbReference>
<feature type="region of interest" description="Disordered" evidence="1">
    <location>
        <begin position="110"/>
        <end position="139"/>
    </location>
</feature>
<feature type="transmembrane region" description="Helical" evidence="2">
    <location>
        <begin position="30"/>
        <end position="48"/>
    </location>
</feature>
<sequence length="139" mass="13960">MAAVGVLVSGAVHLKLYVDWAHENDKVGPAFLLNAIAGLVIAILLLTWQHWVPPLLSVGFGLATLVAFLTAATVGLFGVSEGWSGWAVWTALISEVVAVVAGGVVLAQRAGRSGSSSPTGTATSTVFPAGGSGQAHAGS</sequence>
<comment type="caution">
    <text evidence="3">The sequence shown here is derived from an EMBL/GenBank/DDBJ whole genome shotgun (WGS) entry which is preliminary data.</text>
</comment>
<keyword evidence="2" id="KW-0472">Membrane</keyword>
<reference evidence="3 4" key="1">
    <citation type="submission" date="2021-09" db="EMBL/GenBank/DDBJ databases">
        <title>Whole genome sequence of Nocardioides sp. GBK3QG-3.</title>
        <authorList>
            <person name="Tuo L."/>
        </authorList>
    </citation>
    <scope>NUCLEOTIDE SEQUENCE [LARGE SCALE GENOMIC DNA]</scope>
    <source>
        <strain evidence="3 4">GBK3QG-3</strain>
    </source>
</reference>
<dbReference type="EMBL" id="JAIQZJ010000004">
    <property type="protein sequence ID" value="MBZ5738278.1"/>
    <property type="molecule type" value="Genomic_DNA"/>
</dbReference>